<feature type="domain" description="Reverse transcriptase zinc-binding" evidence="1">
    <location>
        <begin position="22"/>
        <end position="82"/>
    </location>
</feature>
<evidence type="ECO:0000259" key="1">
    <source>
        <dbReference type="Pfam" id="PF13966"/>
    </source>
</evidence>
<dbReference type="EMBL" id="BPVZ01000022">
    <property type="protein sequence ID" value="GKV04507.1"/>
    <property type="molecule type" value="Genomic_DNA"/>
</dbReference>
<gene>
    <name evidence="2" type="ORF">SLEP1_g16659</name>
</gene>
<organism evidence="2 3">
    <name type="scientific">Rubroshorea leprosula</name>
    <dbReference type="NCBI Taxonomy" id="152421"/>
    <lineage>
        <taxon>Eukaryota</taxon>
        <taxon>Viridiplantae</taxon>
        <taxon>Streptophyta</taxon>
        <taxon>Embryophyta</taxon>
        <taxon>Tracheophyta</taxon>
        <taxon>Spermatophyta</taxon>
        <taxon>Magnoliopsida</taxon>
        <taxon>eudicotyledons</taxon>
        <taxon>Gunneridae</taxon>
        <taxon>Pentapetalae</taxon>
        <taxon>rosids</taxon>
        <taxon>malvids</taxon>
        <taxon>Malvales</taxon>
        <taxon>Dipterocarpaceae</taxon>
        <taxon>Rubroshorea</taxon>
    </lineage>
</organism>
<dbReference type="AlphaFoldDB" id="A0AAV5IRJ6"/>
<name>A0AAV5IRJ6_9ROSI</name>
<evidence type="ECO:0000313" key="2">
    <source>
        <dbReference type="EMBL" id="GKV04507.1"/>
    </source>
</evidence>
<reference evidence="2 3" key="1">
    <citation type="journal article" date="2021" name="Commun. Biol.">
        <title>The genome of Shorea leprosula (Dipterocarpaceae) highlights the ecological relevance of drought in aseasonal tropical rainforests.</title>
        <authorList>
            <person name="Ng K.K.S."/>
            <person name="Kobayashi M.J."/>
            <person name="Fawcett J.A."/>
            <person name="Hatakeyama M."/>
            <person name="Paape T."/>
            <person name="Ng C.H."/>
            <person name="Ang C.C."/>
            <person name="Tnah L.H."/>
            <person name="Lee C.T."/>
            <person name="Nishiyama T."/>
            <person name="Sese J."/>
            <person name="O'Brien M.J."/>
            <person name="Copetti D."/>
            <person name="Mohd Noor M.I."/>
            <person name="Ong R.C."/>
            <person name="Putra M."/>
            <person name="Sireger I.Z."/>
            <person name="Indrioko S."/>
            <person name="Kosugi Y."/>
            <person name="Izuno A."/>
            <person name="Isagi Y."/>
            <person name="Lee S.L."/>
            <person name="Shimizu K.K."/>
        </authorList>
    </citation>
    <scope>NUCLEOTIDE SEQUENCE [LARGE SCALE GENOMIC DNA]</scope>
    <source>
        <strain evidence="2">214</strain>
    </source>
</reference>
<dbReference type="Pfam" id="PF13966">
    <property type="entry name" value="zf-RVT"/>
    <property type="match status" value="1"/>
</dbReference>
<evidence type="ECO:0000313" key="3">
    <source>
        <dbReference type="Proteomes" id="UP001054252"/>
    </source>
</evidence>
<keyword evidence="3" id="KW-1185">Reference proteome</keyword>
<protein>
    <recommendedName>
        <fullName evidence="1">Reverse transcriptase zinc-binding domain-containing protein</fullName>
    </recommendedName>
</protein>
<dbReference type="InterPro" id="IPR026960">
    <property type="entry name" value="RVT-Znf"/>
</dbReference>
<proteinExistence type="predicted"/>
<accession>A0AAV5IRJ6</accession>
<sequence length="213" mass="24343">MRFRKYVGDYWKWRYDVEGRLVPSKVSIFGWRLCLDRLPTRRNLQKRGVTFQEDNTTCGLCKKGVEEVDHLFCTCMEAWVVWAKMIKWWGMELVMPDTVKGVAETFIYGLGSLVGKEMGAYIFLVTACRPAIIVSSPSAAEECLSKNDIIFASHPRLMIGEHMSDNCKSLVWYSRQARSFKNSAFGVNAQCDDEDDSSKVILWQEHSGCGRGE</sequence>
<dbReference type="Proteomes" id="UP001054252">
    <property type="component" value="Unassembled WGS sequence"/>
</dbReference>
<comment type="caution">
    <text evidence="2">The sequence shown here is derived from an EMBL/GenBank/DDBJ whole genome shotgun (WGS) entry which is preliminary data.</text>
</comment>